<reference evidence="1 2" key="1">
    <citation type="submission" date="2018-06" db="EMBL/GenBank/DDBJ databases">
        <authorList>
            <consortium name="Pathogen Informatics"/>
            <person name="Doyle S."/>
        </authorList>
    </citation>
    <scope>NUCLEOTIDE SEQUENCE [LARGE SCALE GENOMIC DNA]</scope>
    <source>
        <strain evidence="1 2">NCTC11343</strain>
    </source>
</reference>
<dbReference type="AlphaFoldDB" id="A0A2X2JLD4"/>
<evidence type="ECO:0000313" key="2">
    <source>
        <dbReference type="Proteomes" id="UP000251241"/>
    </source>
</evidence>
<sequence>MSIPEIVSFFEKIGVNPVIIMTILLICVVAAFLLRFLNSEGPLTWRLFKTKQKSRPDWGQIHTDLRQLAKDIQKQQEFRDLTGIFVHPDKIEKLIALRDSSNGEFDWPEIKAARSFIDLNTEQPKIRIGVCAKIFDIFIITLFSVGGICFTLLFSILVVIIATENDVRPSLLASLPLFCVSILFNFMLMQSLRRNYRSAKLIAKTLGRR</sequence>
<dbReference type="EMBL" id="UAUU01000011">
    <property type="protein sequence ID" value="SPZ94594.1"/>
    <property type="molecule type" value="Genomic_DNA"/>
</dbReference>
<dbReference type="Proteomes" id="UP000251241">
    <property type="component" value="Unassembled WGS sequence"/>
</dbReference>
<name>A0A2X2JLD4_SPHMU</name>
<organism evidence="1 2">
    <name type="scientific">Sphingobacterium multivorum</name>
    <dbReference type="NCBI Taxonomy" id="28454"/>
    <lineage>
        <taxon>Bacteria</taxon>
        <taxon>Pseudomonadati</taxon>
        <taxon>Bacteroidota</taxon>
        <taxon>Sphingobacteriia</taxon>
        <taxon>Sphingobacteriales</taxon>
        <taxon>Sphingobacteriaceae</taxon>
        <taxon>Sphingobacterium</taxon>
    </lineage>
</organism>
<proteinExistence type="predicted"/>
<dbReference type="GeneID" id="97180204"/>
<gene>
    <name evidence="1" type="ORF">NCTC11343_05405</name>
</gene>
<accession>A0A2X2JLD4</accession>
<evidence type="ECO:0000313" key="1">
    <source>
        <dbReference type="EMBL" id="SPZ94594.1"/>
    </source>
</evidence>
<protein>
    <submittedName>
        <fullName evidence="1">Uncharacterized protein</fullName>
    </submittedName>
</protein>
<dbReference type="RefSeq" id="WP_112376299.1">
    <property type="nucleotide sequence ID" value="NZ_CP069793.1"/>
</dbReference>